<comment type="function">
    <text evidence="6 8">This protein is one of the early assembly proteins of the 50S ribosomal subunit, although it is not seen to bind rRNA by itself. It is important during the early stages of 50S assembly.</text>
</comment>
<dbReference type="Pfam" id="PF00572">
    <property type="entry name" value="Ribosomal_L13"/>
    <property type="match status" value="1"/>
</dbReference>
<dbReference type="InterPro" id="IPR023563">
    <property type="entry name" value="Ribosomal_uL13_CS"/>
</dbReference>
<dbReference type="OMA" id="HKPIYTP"/>
<dbReference type="Gene3D" id="3.90.1180.10">
    <property type="entry name" value="Ribosomal protein L13"/>
    <property type="match status" value="1"/>
</dbReference>
<accession>A0A150PI63</accession>
<dbReference type="SUPFAM" id="SSF52161">
    <property type="entry name" value="Ribosomal protein L13"/>
    <property type="match status" value="1"/>
</dbReference>
<dbReference type="GO" id="GO:0003729">
    <property type="term" value="F:mRNA binding"/>
    <property type="evidence" value="ECO:0007669"/>
    <property type="project" value="TreeGrafter"/>
</dbReference>
<dbReference type="AlphaFoldDB" id="A0A150PI63"/>
<comment type="subunit">
    <text evidence="2 6">Part of the 50S ribosomal subunit.</text>
</comment>
<dbReference type="InterPro" id="IPR005822">
    <property type="entry name" value="Ribosomal_uL13"/>
</dbReference>
<evidence type="ECO:0000256" key="5">
    <source>
        <dbReference type="ARBA" id="ARBA00035201"/>
    </source>
</evidence>
<evidence type="ECO:0000256" key="1">
    <source>
        <dbReference type="ARBA" id="ARBA00006227"/>
    </source>
</evidence>
<dbReference type="GO" id="GO:0022625">
    <property type="term" value="C:cytosolic large ribosomal subunit"/>
    <property type="evidence" value="ECO:0007669"/>
    <property type="project" value="TreeGrafter"/>
</dbReference>
<dbReference type="GO" id="GO:0006412">
    <property type="term" value="P:translation"/>
    <property type="evidence" value="ECO:0007669"/>
    <property type="project" value="UniProtKB-UniRule"/>
</dbReference>
<gene>
    <name evidence="6 8" type="primary">rplM</name>
    <name evidence="9" type="ORF">BE08_40030</name>
</gene>
<dbReference type="CDD" id="cd00392">
    <property type="entry name" value="Ribosomal_L13"/>
    <property type="match status" value="1"/>
</dbReference>
<dbReference type="GO" id="GO:0017148">
    <property type="term" value="P:negative regulation of translation"/>
    <property type="evidence" value="ECO:0007669"/>
    <property type="project" value="TreeGrafter"/>
</dbReference>
<evidence type="ECO:0000256" key="3">
    <source>
        <dbReference type="ARBA" id="ARBA00022980"/>
    </source>
</evidence>
<reference evidence="9 10" key="1">
    <citation type="submission" date="2014-02" db="EMBL/GenBank/DDBJ databases">
        <title>The small core and large imbalanced accessory genome model reveals a collaborative survival strategy of Sorangium cellulosum strains in nature.</title>
        <authorList>
            <person name="Han K."/>
            <person name="Peng R."/>
            <person name="Blom J."/>
            <person name="Li Y.-Z."/>
        </authorList>
    </citation>
    <scope>NUCLEOTIDE SEQUENCE [LARGE SCALE GENOMIC DNA]</scope>
    <source>
        <strain evidence="9 10">So0157-25</strain>
    </source>
</reference>
<evidence type="ECO:0000256" key="7">
    <source>
        <dbReference type="RuleBase" id="RU003877"/>
    </source>
</evidence>
<dbReference type="InterPro" id="IPR036899">
    <property type="entry name" value="Ribosomal_uL13_sf"/>
</dbReference>
<evidence type="ECO:0000313" key="9">
    <source>
        <dbReference type="EMBL" id="KYF55379.1"/>
    </source>
</evidence>
<comment type="similarity">
    <text evidence="1 6 7">Belongs to the universal ribosomal protein uL13 family.</text>
</comment>
<dbReference type="GO" id="GO:0003735">
    <property type="term" value="F:structural constituent of ribosome"/>
    <property type="evidence" value="ECO:0007669"/>
    <property type="project" value="InterPro"/>
</dbReference>
<evidence type="ECO:0000256" key="8">
    <source>
        <dbReference type="RuleBase" id="RU003878"/>
    </source>
</evidence>
<evidence type="ECO:0000313" key="10">
    <source>
        <dbReference type="Proteomes" id="UP000075420"/>
    </source>
</evidence>
<dbReference type="InterPro" id="IPR005823">
    <property type="entry name" value="Ribosomal_uL13_bac-type"/>
</dbReference>
<dbReference type="FunFam" id="3.90.1180.10:FF:000001">
    <property type="entry name" value="50S ribosomal protein L13"/>
    <property type="match status" value="1"/>
</dbReference>
<keyword evidence="3 6" id="KW-0689">Ribosomal protein</keyword>
<comment type="caution">
    <text evidence="9">The sequence shown here is derived from an EMBL/GenBank/DDBJ whole genome shotgun (WGS) entry which is preliminary data.</text>
</comment>
<proteinExistence type="inferred from homology"/>
<dbReference type="PIRSF" id="PIRSF002181">
    <property type="entry name" value="Ribosomal_L13"/>
    <property type="match status" value="1"/>
</dbReference>
<dbReference type="PANTHER" id="PTHR11545">
    <property type="entry name" value="RIBOSOMAL PROTEIN L13"/>
    <property type="match status" value="1"/>
</dbReference>
<sequence length="149" mass="16610">MNPQPKSFSAKPAEARNERTWWVIDAEGKPLGRLASRIATVLRGKNKPTFTPHVDTGDFVIVVNAKKVLLTGRKLQQKNYVRHSGEPGGFRSESYGHLLERKPELPIQKAVKGMLPKNVLGRELLTKLKVYAGPDHPHAAQKPQPLSYS</sequence>
<dbReference type="EMBL" id="JELY01001556">
    <property type="protein sequence ID" value="KYF55379.1"/>
    <property type="molecule type" value="Genomic_DNA"/>
</dbReference>
<name>A0A150PI63_SORCE</name>
<dbReference type="HAMAP" id="MF_01366">
    <property type="entry name" value="Ribosomal_uL13"/>
    <property type="match status" value="1"/>
</dbReference>
<evidence type="ECO:0000256" key="6">
    <source>
        <dbReference type="HAMAP-Rule" id="MF_01366"/>
    </source>
</evidence>
<evidence type="ECO:0000256" key="4">
    <source>
        <dbReference type="ARBA" id="ARBA00023274"/>
    </source>
</evidence>
<organism evidence="9 10">
    <name type="scientific">Sorangium cellulosum</name>
    <name type="common">Polyangium cellulosum</name>
    <dbReference type="NCBI Taxonomy" id="56"/>
    <lineage>
        <taxon>Bacteria</taxon>
        <taxon>Pseudomonadati</taxon>
        <taxon>Myxococcota</taxon>
        <taxon>Polyangia</taxon>
        <taxon>Polyangiales</taxon>
        <taxon>Polyangiaceae</taxon>
        <taxon>Sorangium</taxon>
    </lineage>
</organism>
<dbReference type="Proteomes" id="UP000075420">
    <property type="component" value="Unassembled WGS sequence"/>
</dbReference>
<dbReference type="NCBIfam" id="TIGR01066">
    <property type="entry name" value="rplM_bact"/>
    <property type="match status" value="1"/>
</dbReference>
<dbReference type="PROSITE" id="PS00783">
    <property type="entry name" value="RIBOSOMAL_L13"/>
    <property type="match status" value="1"/>
</dbReference>
<keyword evidence="4 6" id="KW-0687">Ribonucleoprotein</keyword>
<evidence type="ECO:0000256" key="2">
    <source>
        <dbReference type="ARBA" id="ARBA00011838"/>
    </source>
</evidence>
<dbReference type="PANTHER" id="PTHR11545:SF2">
    <property type="entry name" value="LARGE RIBOSOMAL SUBUNIT PROTEIN UL13M"/>
    <property type="match status" value="1"/>
</dbReference>
<protein>
    <recommendedName>
        <fullName evidence="5 6">Large ribosomal subunit protein uL13</fullName>
    </recommendedName>
</protein>